<dbReference type="Proteomes" id="UP001501508">
    <property type="component" value="Unassembled WGS sequence"/>
</dbReference>
<comment type="caution">
    <text evidence="3">The sequence shown here is derived from an EMBL/GenBank/DDBJ whole genome shotgun (WGS) entry which is preliminary data.</text>
</comment>
<feature type="chain" id="PRO_5047206731" description="3-keto-alpha-glucoside-1,2-lyase/3-keto-2-hydroxy-glucal hydratase domain-containing protein" evidence="1">
    <location>
        <begin position="21"/>
        <end position="227"/>
    </location>
</feature>
<feature type="domain" description="3-keto-alpha-glucoside-1,2-lyase/3-keto-2-hydroxy-glucal hydratase" evidence="2">
    <location>
        <begin position="39"/>
        <end position="224"/>
    </location>
</feature>
<feature type="signal peptide" evidence="1">
    <location>
        <begin position="1"/>
        <end position="20"/>
    </location>
</feature>
<keyword evidence="1" id="KW-0732">Signal</keyword>
<evidence type="ECO:0000313" key="3">
    <source>
        <dbReference type="EMBL" id="GAA4434924.1"/>
    </source>
</evidence>
<dbReference type="EMBL" id="BAABEY010000011">
    <property type="protein sequence ID" value="GAA4434924.1"/>
    <property type="molecule type" value="Genomic_DNA"/>
</dbReference>
<dbReference type="RefSeq" id="WP_345027033.1">
    <property type="nucleotide sequence ID" value="NZ_BAABEY010000011.1"/>
</dbReference>
<dbReference type="Pfam" id="PF06439">
    <property type="entry name" value="3keto-disac_hyd"/>
    <property type="match status" value="1"/>
</dbReference>
<sequence>MTNRIYLIGCLFSILLNASAAFSQKVKPFKLLKSEKKEGFHVLFDGTSMEAWKGNTAEYVLEEGTITMRPTQGEGGNLYTKDEFSDFILRFEFLLSPAGNNGLGLRHDYVTKGYSGMELQILDNEHPDYESLEPGQYHGSVYKIIPAKRGFLKPAGTWNYQEVIAEGDHIRVFLNGEKILDGHLKEATAKLSPGSFQQAVLNPSGHIAFLGHGSLVKFRNIRIKVLK</sequence>
<evidence type="ECO:0000259" key="2">
    <source>
        <dbReference type="Pfam" id="PF06439"/>
    </source>
</evidence>
<name>A0ABP8LU74_9BACT</name>
<reference evidence="4" key="1">
    <citation type="journal article" date="2019" name="Int. J. Syst. Evol. Microbiol.">
        <title>The Global Catalogue of Microorganisms (GCM) 10K type strain sequencing project: providing services to taxonomists for standard genome sequencing and annotation.</title>
        <authorList>
            <consortium name="The Broad Institute Genomics Platform"/>
            <consortium name="The Broad Institute Genome Sequencing Center for Infectious Disease"/>
            <person name="Wu L."/>
            <person name="Ma J."/>
        </authorList>
    </citation>
    <scope>NUCLEOTIDE SEQUENCE [LARGE SCALE GENOMIC DNA]</scope>
    <source>
        <strain evidence="4">JCM 31920</strain>
    </source>
</reference>
<gene>
    <name evidence="3" type="ORF">GCM10023091_10560</name>
</gene>
<proteinExistence type="predicted"/>
<dbReference type="InterPro" id="IPR010496">
    <property type="entry name" value="AL/BT2_dom"/>
</dbReference>
<evidence type="ECO:0000313" key="4">
    <source>
        <dbReference type="Proteomes" id="UP001501508"/>
    </source>
</evidence>
<keyword evidence="4" id="KW-1185">Reference proteome</keyword>
<dbReference type="Gene3D" id="2.60.120.560">
    <property type="entry name" value="Exo-inulinase, domain 1"/>
    <property type="match status" value="1"/>
</dbReference>
<protein>
    <recommendedName>
        <fullName evidence="2">3-keto-alpha-glucoside-1,2-lyase/3-keto-2-hydroxy-glucal hydratase domain-containing protein</fullName>
    </recommendedName>
</protein>
<organism evidence="3 4">
    <name type="scientific">Ravibacter arvi</name>
    <dbReference type="NCBI Taxonomy" id="2051041"/>
    <lineage>
        <taxon>Bacteria</taxon>
        <taxon>Pseudomonadati</taxon>
        <taxon>Bacteroidota</taxon>
        <taxon>Cytophagia</taxon>
        <taxon>Cytophagales</taxon>
        <taxon>Spirosomataceae</taxon>
        <taxon>Ravibacter</taxon>
    </lineage>
</organism>
<accession>A0ABP8LU74</accession>
<evidence type="ECO:0000256" key="1">
    <source>
        <dbReference type="SAM" id="SignalP"/>
    </source>
</evidence>